<gene>
    <name evidence="7" type="ORF">JBF11_02520</name>
</gene>
<feature type="domain" description="L-asparaginase N-terminal" evidence="5">
    <location>
        <begin position="4"/>
        <end position="191"/>
    </location>
</feature>
<dbReference type="InterPro" id="IPR027474">
    <property type="entry name" value="L-asparaginase_N"/>
</dbReference>
<sequence>MQQIHIIATGGTISAKQTEHGAKLGKTPIQNLASKLDIPFSCELVYHEIAAIDSSLMTFDLVYEITEHVHKIFSNTAALGIIITHGTDTLEESAYFLSLCYPENENRPVIVTGSQRSGDELGSDALSNLQHAVWTVCSEKIRNSGVTVLFNQALFMPKYVHKSHTHFLQAFTAQYYGMLGTVDRGNVHIAQVPREQEYFKIKPPFANIDIYKASLNCTGDILGYYEKLKYQAIIIEAFGRGNVTEELAKNIEKLINSGCYVIITSDCANGGVADCYDFSGGLGKLIRYGAIPAFDYSAKKARIKMAVLLASGITDKQEIYGYFQN</sequence>
<name>A0ABY5Y323_9BACT</name>
<evidence type="ECO:0000259" key="6">
    <source>
        <dbReference type="Pfam" id="PF17763"/>
    </source>
</evidence>
<dbReference type="PIRSF" id="PIRSF001220">
    <property type="entry name" value="L-ASNase_gatD"/>
    <property type="match status" value="1"/>
</dbReference>
<comment type="similarity">
    <text evidence="1">Belongs to the asparaginase 1 family.</text>
</comment>
<dbReference type="InterPro" id="IPR004550">
    <property type="entry name" value="AsnASE_II"/>
</dbReference>
<dbReference type="PANTHER" id="PTHR11707:SF28">
    <property type="entry name" value="60 KDA LYSOPHOSPHOLIPASE"/>
    <property type="match status" value="1"/>
</dbReference>
<dbReference type="InterPro" id="IPR040919">
    <property type="entry name" value="Asparaginase_C"/>
</dbReference>
<proteinExistence type="inferred from homology"/>
<protein>
    <submittedName>
        <fullName evidence="7">Asparaginase</fullName>
    </submittedName>
</protein>
<keyword evidence="2" id="KW-0378">Hydrolase</keyword>
<evidence type="ECO:0000259" key="5">
    <source>
        <dbReference type="Pfam" id="PF00710"/>
    </source>
</evidence>
<dbReference type="InterPro" id="IPR020827">
    <property type="entry name" value="Asparaginase/glutaminase_AS1"/>
</dbReference>
<dbReference type="PROSITE" id="PS00917">
    <property type="entry name" value="ASN_GLN_ASE_2"/>
    <property type="match status" value="1"/>
</dbReference>
<dbReference type="InterPro" id="IPR027473">
    <property type="entry name" value="L-asparaginase_C"/>
</dbReference>
<dbReference type="Gene3D" id="3.40.50.40">
    <property type="match status" value="1"/>
</dbReference>
<dbReference type="Gene3D" id="3.40.50.1170">
    <property type="entry name" value="L-asparaginase, N-terminal domain"/>
    <property type="match status" value="1"/>
</dbReference>
<evidence type="ECO:0000256" key="1">
    <source>
        <dbReference type="ARBA" id="ARBA00010518"/>
    </source>
</evidence>
<dbReference type="PROSITE" id="PS00144">
    <property type="entry name" value="ASN_GLN_ASE_1"/>
    <property type="match status" value="1"/>
</dbReference>
<dbReference type="PRINTS" id="PR00139">
    <property type="entry name" value="ASNGLNASE"/>
</dbReference>
<dbReference type="SFLD" id="SFLDS00057">
    <property type="entry name" value="Glutaminase/Asparaginase"/>
    <property type="match status" value="1"/>
</dbReference>
<evidence type="ECO:0000256" key="2">
    <source>
        <dbReference type="ARBA" id="ARBA00022801"/>
    </source>
</evidence>
<dbReference type="RefSeq" id="WP_334315813.1">
    <property type="nucleotide sequence ID" value="NZ_CP065938.1"/>
</dbReference>
<feature type="active site" evidence="4">
    <location>
        <position position="87"/>
    </location>
</feature>
<dbReference type="InterPro" id="IPR027475">
    <property type="entry name" value="Asparaginase/glutaminase_AS2"/>
</dbReference>
<feature type="domain" description="Asparaginase/glutaminase C-terminal" evidence="6">
    <location>
        <begin position="207"/>
        <end position="323"/>
    </location>
</feature>
<dbReference type="InterPro" id="IPR037152">
    <property type="entry name" value="L-asparaginase_N_sf"/>
</dbReference>
<dbReference type="Pfam" id="PF00710">
    <property type="entry name" value="Asparaginase"/>
    <property type="match status" value="1"/>
</dbReference>
<dbReference type="Pfam" id="PF17763">
    <property type="entry name" value="Asparaginase_C"/>
    <property type="match status" value="1"/>
</dbReference>
<dbReference type="InterPro" id="IPR036152">
    <property type="entry name" value="Asp/glu_Ase-like_sf"/>
</dbReference>
<evidence type="ECO:0000256" key="3">
    <source>
        <dbReference type="PROSITE-ProRule" id="PRU10099"/>
    </source>
</evidence>
<evidence type="ECO:0000313" key="8">
    <source>
        <dbReference type="Proteomes" id="UP001058120"/>
    </source>
</evidence>
<evidence type="ECO:0000256" key="4">
    <source>
        <dbReference type="PROSITE-ProRule" id="PRU10100"/>
    </source>
</evidence>
<dbReference type="SUPFAM" id="SSF53774">
    <property type="entry name" value="Glutaminase/Asparaginase"/>
    <property type="match status" value="1"/>
</dbReference>
<dbReference type="InterPro" id="IPR006034">
    <property type="entry name" value="Asparaginase/glutaminase-like"/>
</dbReference>
<dbReference type="Proteomes" id="UP001058120">
    <property type="component" value="Chromosome"/>
</dbReference>
<dbReference type="PIRSF" id="PIRSF500176">
    <property type="entry name" value="L_ASNase"/>
    <property type="match status" value="1"/>
</dbReference>
<dbReference type="PANTHER" id="PTHR11707">
    <property type="entry name" value="L-ASPARAGINASE"/>
    <property type="match status" value="1"/>
</dbReference>
<evidence type="ECO:0000313" key="7">
    <source>
        <dbReference type="EMBL" id="UWX06211.1"/>
    </source>
</evidence>
<organism evidence="7 8">
    <name type="scientific">Taurinivorans muris</name>
    <dbReference type="NCBI Taxonomy" id="2787751"/>
    <lineage>
        <taxon>Bacteria</taxon>
        <taxon>Pseudomonadati</taxon>
        <taxon>Thermodesulfobacteriota</taxon>
        <taxon>Desulfovibrionia</taxon>
        <taxon>Desulfovibrionales</taxon>
        <taxon>Desulfovibrionaceae</taxon>
        <taxon>Taurinivorans</taxon>
    </lineage>
</organism>
<keyword evidence="8" id="KW-1185">Reference proteome</keyword>
<accession>A0ABY5Y323</accession>
<reference evidence="7" key="1">
    <citation type="submission" date="2020-12" db="EMBL/GenBank/DDBJ databases">
        <title>Taurinivorans muris gen. nov., sp. nov., fundamental and realized metabolic niche of a ubiquitous sulfidogenic bacterium in the murine intestine.</title>
        <authorList>
            <person name="Ye H."/>
            <person name="Hanson B.T."/>
            <person name="Loy A."/>
        </authorList>
    </citation>
    <scope>NUCLEOTIDE SEQUENCE</scope>
    <source>
        <strain evidence="7">LT0009</strain>
    </source>
</reference>
<dbReference type="PROSITE" id="PS51732">
    <property type="entry name" value="ASN_GLN_ASE_3"/>
    <property type="match status" value="1"/>
</dbReference>
<feature type="active site" evidence="3">
    <location>
        <position position="12"/>
    </location>
</feature>
<dbReference type="SMART" id="SM00870">
    <property type="entry name" value="Asparaginase"/>
    <property type="match status" value="1"/>
</dbReference>
<dbReference type="EMBL" id="CP065938">
    <property type="protein sequence ID" value="UWX06211.1"/>
    <property type="molecule type" value="Genomic_DNA"/>
</dbReference>
<dbReference type="CDD" id="cd08964">
    <property type="entry name" value="L-asparaginase_II"/>
    <property type="match status" value="1"/>
</dbReference>